<dbReference type="PANTHER" id="PTHR46556">
    <property type="entry name" value="PLECKSTRIN HOMOLOGY DOMAIN-CONTAINING FAMILY M MEMBER 2"/>
    <property type="match status" value="1"/>
</dbReference>
<dbReference type="CDD" id="cd00821">
    <property type="entry name" value="PH"/>
    <property type="match status" value="1"/>
</dbReference>
<dbReference type="InterPro" id="IPR001849">
    <property type="entry name" value="PH_domain"/>
</dbReference>
<dbReference type="STRING" id="451379.A0A0N5AVF5"/>
<evidence type="ECO:0000313" key="4">
    <source>
        <dbReference type="Proteomes" id="UP000046393"/>
    </source>
</evidence>
<dbReference type="InterPro" id="IPR057288">
    <property type="entry name" value="PH_PLEKHM2"/>
</dbReference>
<keyword evidence="2" id="KW-0963">Cytoplasm</keyword>
<dbReference type="GO" id="GO:0010008">
    <property type="term" value="C:endosome membrane"/>
    <property type="evidence" value="ECO:0007669"/>
    <property type="project" value="TreeGrafter"/>
</dbReference>
<dbReference type="GO" id="GO:0007030">
    <property type="term" value="P:Golgi organization"/>
    <property type="evidence" value="ECO:0007669"/>
    <property type="project" value="TreeGrafter"/>
</dbReference>
<name>A0A0N5AVF5_9BILA</name>
<dbReference type="GO" id="GO:0019894">
    <property type="term" value="F:kinesin binding"/>
    <property type="evidence" value="ECO:0007669"/>
    <property type="project" value="TreeGrafter"/>
</dbReference>
<evidence type="ECO:0000313" key="5">
    <source>
        <dbReference type="WBParaSite" id="SMUV_0000887301-mRNA-1"/>
    </source>
</evidence>
<dbReference type="AlphaFoldDB" id="A0A0N5AVF5"/>
<sequence>MFSLAPINFDSSLAGTSRIPYLEQIQIETLIINSVNDVVAEWDQYKTPLGSDSRNARNLFASVDHFLSNGCVEGNRSFLLNWPLVRKHYTIAAMIRKRDVTKRIFTKLSEITDVQFCFSVRNKVQESAPIAVVRLPQQTNTVASTSKTPLQRTNVKRKKRYRHQHTESERFSDGVFSAISDIHVAPDLIENAPDPPTLPFLSTKKDFDYVFAEIVEKSEKESTLGDSTSTNLLDNQNCDSEVKQVFLRDGLSPDKNKNISSRNGTTVENDKKVIENPFAVALKSSISQAKLLSTREDCDNPQKSQSPLPLFADSAPLGEVCLDVGEVIGLSINVFKTEMEKYLRFFQVYEKFGTGHPKKRFLVLSNLSVYVLALEDAEGSTRKSYVTLAYIPLSRIEFIYVSPDYQALFIHIEKGFAAVQIEGGAKVVEICTGSERLGETIVHAVSLAYSNAVDNKELDPLKFIEVALNVSKICGDDSEKKFQLEFQNGDKLQFLCQSREEMEKWIFLLNRAISSTGKENEAVGCVVAISEHNVLIAQEGENCVVDGFMRVLYIVKVEDILNVTGVVGRDRFACVLTTENKLDWLFLRTPDEVDRVLYLLEKLKVKRISREEDGSSRLVALINSLPMYGNLFYFDYFESLNN</sequence>
<dbReference type="PANTHER" id="PTHR46556:SF1">
    <property type="entry name" value="PLECKSTRIN HOMOLOGY DOMAIN-CONTAINING FAMILY M MEMBER 2"/>
    <property type="match status" value="1"/>
</dbReference>
<dbReference type="WBParaSite" id="SMUV_0000887301-mRNA-1">
    <property type="protein sequence ID" value="SMUV_0000887301-mRNA-1"/>
    <property type="gene ID" value="SMUV_0000887301"/>
</dbReference>
<organism evidence="4 5">
    <name type="scientific">Syphacia muris</name>
    <dbReference type="NCBI Taxonomy" id="451379"/>
    <lineage>
        <taxon>Eukaryota</taxon>
        <taxon>Metazoa</taxon>
        <taxon>Ecdysozoa</taxon>
        <taxon>Nematoda</taxon>
        <taxon>Chromadorea</taxon>
        <taxon>Rhabditida</taxon>
        <taxon>Spirurina</taxon>
        <taxon>Oxyuridomorpha</taxon>
        <taxon>Oxyuroidea</taxon>
        <taxon>Oxyuridae</taxon>
        <taxon>Syphacia</taxon>
    </lineage>
</organism>
<evidence type="ECO:0000259" key="3">
    <source>
        <dbReference type="PROSITE" id="PS50003"/>
    </source>
</evidence>
<comment type="subcellular location">
    <subcellularLocation>
        <location evidence="1">Cytoplasm</location>
    </subcellularLocation>
</comment>
<protein>
    <submittedName>
        <fullName evidence="5">PH domain-containing protein</fullName>
    </submittedName>
</protein>
<evidence type="ECO:0000256" key="1">
    <source>
        <dbReference type="ARBA" id="ARBA00004496"/>
    </source>
</evidence>
<dbReference type="SUPFAM" id="SSF50729">
    <property type="entry name" value="PH domain-like"/>
    <property type="match status" value="1"/>
</dbReference>
<feature type="domain" description="PH" evidence="3">
    <location>
        <begin position="336"/>
        <end position="514"/>
    </location>
</feature>
<dbReference type="InterPro" id="IPR053015">
    <property type="entry name" value="PH_domain-containing_M2"/>
</dbReference>
<dbReference type="GO" id="GO:0032418">
    <property type="term" value="P:lysosome localization"/>
    <property type="evidence" value="ECO:0007669"/>
    <property type="project" value="TreeGrafter"/>
</dbReference>
<accession>A0A0N5AVF5</accession>
<evidence type="ECO:0000256" key="2">
    <source>
        <dbReference type="ARBA" id="ARBA00022490"/>
    </source>
</evidence>
<reference evidence="5" key="1">
    <citation type="submission" date="2017-02" db="UniProtKB">
        <authorList>
            <consortium name="WormBaseParasite"/>
        </authorList>
    </citation>
    <scope>IDENTIFICATION</scope>
</reference>
<dbReference type="Proteomes" id="UP000046393">
    <property type="component" value="Unplaced"/>
</dbReference>
<keyword evidence="4" id="KW-1185">Reference proteome</keyword>
<dbReference type="PROSITE" id="PS50003">
    <property type="entry name" value="PH_DOMAIN"/>
    <property type="match status" value="1"/>
</dbReference>
<dbReference type="GO" id="GO:0032880">
    <property type="term" value="P:regulation of protein localization"/>
    <property type="evidence" value="ECO:0007669"/>
    <property type="project" value="TreeGrafter"/>
</dbReference>
<dbReference type="Pfam" id="PF23142">
    <property type="entry name" value="PH_PLEKHM2"/>
    <property type="match status" value="1"/>
</dbReference>
<proteinExistence type="predicted"/>